<evidence type="ECO:0000313" key="2">
    <source>
        <dbReference type="Proteomes" id="UP000018846"/>
    </source>
</evidence>
<gene>
    <name evidence="1" type="ORF">Q615_SPAC00137G0069</name>
</gene>
<dbReference type="EMBL" id="AZMF01000137">
    <property type="protein sequence ID" value="ETI82339.1"/>
    <property type="molecule type" value="Genomic_DNA"/>
</dbReference>
<evidence type="ECO:0000313" key="1">
    <source>
        <dbReference type="EMBL" id="ETI82339.1"/>
    </source>
</evidence>
<accession>W1TQ56</accession>
<reference evidence="1 2" key="1">
    <citation type="submission" date="2013-12" db="EMBL/GenBank/DDBJ databases">
        <title>A Varibaculum cambriense genome reconstructed from a premature infant gut community with otherwise low bacterial novelty that shifts toward anaerobic metabolism during the third week of life.</title>
        <authorList>
            <person name="Brown C.T."/>
            <person name="Sharon I."/>
            <person name="Thomas B.C."/>
            <person name="Castelle C.J."/>
            <person name="Morowitz M.J."/>
            <person name="Banfield J.F."/>
        </authorList>
    </citation>
    <scope>NUCLEOTIDE SEQUENCE [LARGE SCALE GENOMIC DNA]</scope>
    <source>
        <strain evidence="2">DORA_7</strain>
    </source>
</reference>
<protein>
    <submittedName>
        <fullName evidence="1">Uncharacterized protein</fullName>
    </submittedName>
</protein>
<dbReference type="AlphaFoldDB" id="W1TQ56"/>
<comment type="caution">
    <text evidence="1">The sequence shown here is derived from an EMBL/GenBank/DDBJ whole genome shotgun (WGS) entry which is preliminary data.</text>
</comment>
<proteinExistence type="predicted"/>
<organism evidence="1 2">
    <name type="scientific">Streptococcus anginosus DORA_7</name>
    <dbReference type="NCBI Taxonomy" id="1403946"/>
    <lineage>
        <taxon>Bacteria</taxon>
        <taxon>Bacillati</taxon>
        <taxon>Bacillota</taxon>
        <taxon>Bacilli</taxon>
        <taxon>Lactobacillales</taxon>
        <taxon>Streptococcaceae</taxon>
        <taxon>Streptococcus</taxon>
        <taxon>Streptococcus anginosus group</taxon>
    </lineage>
</organism>
<sequence>MMWAVFAFLSALFAALTSILYLSQNRDFWRQF</sequence>
<dbReference type="Proteomes" id="UP000018846">
    <property type="component" value="Unassembled WGS sequence"/>
</dbReference>
<name>W1TQ56_STRAP</name>